<protein>
    <submittedName>
        <fullName evidence="1">Uncharacterized protein</fullName>
    </submittedName>
</protein>
<dbReference type="eggNOG" id="ENOG5033341">
    <property type="taxonomic scope" value="Bacteria"/>
</dbReference>
<reference evidence="1 2" key="1">
    <citation type="journal article" date="2012" name="J. Bacteriol.">
        <title>Genome Sequence of the Filamentous Bacterium Fibrisoma limi BUZ 3T.</title>
        <authorList>
            <person name="Filippini M."/>
            <person name="Qi W."/>
            <person name="Jaenicke S."/>
            <person name="Goesmann A."/>
            <person name="Smits T.H."/>
            <person name="Bagheri H.C."/>
        </authorList>
    </citation>
    <scope>NUCLEOTIDE SEQUENCE [LARGE SCALE GENOMIC DNA]</scope>
    <source>
        <strain evidence="2">BUZ 3T</strain>
    </source>
</reference>
<accession>I2GSG2</accession>
<evidence type="ECO:0000313" key="1">
    <source>
        <dbReference type="EMBL" id="CCH56841.1"/>
    </source>
</evidence>
<sequence>MVQAQSFLLILPLLMFGCRSGSSETERKTAAVTDSVMEAVESATNTRQCFRQIVGRDTTMLTLTTGDSIVTGELTVLPFEKDQARGPIRGTMAANQITAQWQRSGEGVTQPYEIVFTMKGDSVVWREGERVEKQGVWVLKNPAQSYQYVLTKTDCQ</sequence>
<dbReference type="AlphaFoldDB" id="I2GSG2"/>
<evidence type="ECO:0000313" key="2">
    <source>
        <dbReference type="Proteomes" id="UP000009309"/>
    </source>
</evidence>
<dbReference type="EMBL" id="CAIT01000010">
    <property type="protein sequence ID" value="CCH56841.1"/>
    <property type="molecule type" value="Genomic_DNA"/>
</dbReference>
<name>I2GSG2_9BACT</name>
<gene>
    <name evidence="1" type="ORF">BN8_06229</name>
</gene>
<organism evidence="1 2">
    <name type="scientific">Fibrisoma limi BUZ 3</name>
    <dbReference type="NCBI Taxonomy" id="1185876"/>
    <lineage>
        <taxon>Bacteria</taxon>
        <taxon>Pseudomonadati</taxon>
        <taxon>Bacteroidota</taxon>
        <taxon>Cytophagia</taxon>
        <taxon>Cytophagales</taxon>
        <taxon>Spirosomataceae</taxon>
        <taxon>Fibrisoma</taxon>
    </lineage>
</organism>
<comment type="caution">
    <text evidence="1">The sequence shown here is derived from an EMBL/GenBank/DDBJ whole genome shotgun (WGS) entry which is preliminary data.</text>
</comment>
<keyword evidence="2" id="KW-1185">Reference proteome</keyword>
<dbReference type="Proteomes" id="UP000009309">
    <property type="component" value="Unassembled WGS sequence"/>
</dbReference>
<dbReference type="STRING" id="1185876.BN8_06229"/>
<proteinExistence type="predicted"/>